<protein>
    <recommendedName>
        <fullName evidence="4">Fenitrothion hydrolase</fullName>
    </recommendedName>
</protein>
<organism evidence="2 3">
    <name type="scientific">Caenimonas terrae</name>
    <dbReference type="NCBI Taxonomy" id="696074"/>
    <lineage>
        <taxon>Bacteria</taxon>
        <taxon>Pseudomonadati</taxon>
        <taxon>Pseudomonadota</taxon>
        <taxon>Betaproteobacteria</taxon>
        <taxon>Burkholderiales</taxon>
        <taxon>Comamonadaceae</taxon>
        <taxon>Caenimonas</taxon>
    </lineage>
</organism>
<feature type="transmembrane region" description="Helical" evidence="1">
    <location>
        <begin position="413"/>
        <end position="432"/>
    </location>
</feature>
<sequence length="472" mass="49271">MRLRAALAAGLALPLPLWAHGFDERHALPAPLAHFVIGAVLAVALSFLLALLFARRASGTAAAPALHAPPRAELRLPAALAVALRGLGLLVFLVTVAAALAGSADPLMNLAPTLVWIGWWLGLSLLAAFVIDLWPLLDPWATLFDAGQAAARRLGRPQGLAPGWRWPAALGCWPAALLLLAWSWFEVVYPLAAVPRRLGVAALGWSAITLAGMGCFGRAQWRRNGDLFAIYFGLLGRMAPLALDAPHGRIALRAPGAALADGQGAELPAGGPAFVLAMLSTVLFDGLHAGSAWPWFEGLLQRLLHVPAVDGLVAGTLGLLAVWLLFLAAYAITCIATAALASGLPAVAIARSFAPTLVPIAVGYTIAHNFTSLVDQGQALLALASDPFGWGWNLLGTAQLHIRSGLVDAGTTWNVAIAMVVAGHCAGVWLSHRVAQRLRLPLRATLPLVALMLAYTAASLAVIADPIASYSP</sequence>
<gene>
    <name evidence="2" type="ORF">ACFPOE_05640</name>
</gene>
<accession>A0ABW0NAJ1</accession>
<proteinExistence type="predicted"/>
<feature type="transmembrane region" description="Helical" evidence="1">
    <location>
        <begin position="35"/>
        <end position="54"/>
    </location>
</feature>
<feature type="transmembrane region" description="Helical" evidence="1">
    <location>
        <begin position="348"/>
        <end position="367"/>
    </location>
</feature>
<feature type="transmembrane region" description="Helical" evidence="1">
    <location>
        <begin position="444"/>
        <end position="464"/>
    </location>
</feature>
<name>A0ABW0NAJ1_9BURK</name>
<feature type="transmembrane region" description="Helical" evidence="1">
    <location>
        <begin position="166"/>
        <end position="185"/>
    </location>
</feature>
<dbReference type="Proteomes" id="UP001596037">
    <property type="component" value="Unassembled WGS sequence"/>
</dbReference>
<evidence type="ECO:0008006" key="4">
    <source>
        <dbReference type="Google" id="ProtNLM"/>
    </source>
</evidence>
<evidence type="ECO:0000256" key="1">
    <source>
        <dbReference type="SAM" id="Phobius"/>
    </source>
</evidence>
<feature type="transmembrane region" description="Helical" evidence="1">
    <location>
        <begin position="74"/>
        <end position="101"/>
    </location>
</feature>
<keyword evidence="1" id="KW-1133">Transmembrane helix</keyword>
<reference evidence="3" key="1">
    <citation type="journal article" date="2019" name="Int. J. Syst. Evol. Microbiol.">
        <title>The Global Catalogue of Microorganisms (GCM) 10K type strain sequencing project: providing services to taxonomists for standard genome sequencing and annotation.</title>
        <authorList>
            <consortium name="The Broad Institute Genomics Platform"/>
            <consortium name="The Broad Institute Genome Sequencing Center for Infectious Disease"/>
            <person name="Wu L."/>
            <person name="Ma J."/>
        </authorList>
    </citation>
    <scope>NUCLEOTIDE SEQUENCE [LARGE SCALE GENOMIC DNA]</scope>
    <source>
        <strain evidence="3">CCUG 57401</strain>
    </source>
</reference>
<feature type="transmembrane region" description="Helical" evidence="1">
    <location>
        <begin position="316"/>
        <end position="341"/>
    </location>
</feature>
<evidence type="ECO:0000313" key="3">
    <source>
        <dbReference type="Proteomes" id="UP001596037"/>
    </source>
</evidence>
<keyword evidence="3" id="KW-1185">Reference proteome</keyword>
<keyword evidence="1" id="KW-0812">Transmembrane</keyword>
<dbReference type="RefSeq" id="WP_376849040.1">
    <property type="nucleotide sequence ID" value="NZ_JBHSMF010000004.1"/>
</dbReference>
<keyword evidence="1" id="KW-0472">Membrane</keyword>
<dbReference type="EMBL" id="JBHSMF010000004">
    <property type="protein sequence ID" value="MFC5497007.1"/>
    <property type="molecule type" value="Genomic_DNA"/>
</dbReference>
<comment type="caution">
    <text evidence="2">The sequence shown here is derived from an EMBL/GenBank/DDBJ whole genome shotgun (WGS) entry which is preliminary data.</text>
</comment>
<feature type="transmembrane region" description="Helical" evidence="1">
    <location>
        <begin position="113"/>
        <end position="134"/>
    </location>
</feature>
<feature type="transmembrane region" description="Helical" evidence="1">
    <location>
        <begin position="273"/>
        <end position="296"/>
    </location>
</feature>
<evidence type="ECO:0000313" key="2">
    <source>
        <dbReference type="EMBL" id="MFC5497007.1"/>
    </source>
</evidence>
<feature type="transmembrane region" description="Helical" evidence="1">
    <location>
        <begin position="197"/>
        <end position="216"/>
    </location>
</feature>